<keyword evidence="8" id="KW-0472">Membrane</keyword>
<keyword evidence="2" id="KW-1003">Cell membrane</keyword>
<dbReference type="GO" id="GO:0005886">
    <property type="term" value="C:plasma membrane"/>
    <property type="evidence" value="ECO:0007669"/>
    <property type="project" value="UniProtKB-SubCell"/>
</dbReference>
<dbReference type="Gene3D" id="2.130.10.10">
    <property type="entry name" value="YVTN repeat-like/Quinoprotein amine dehydrogenase"/>
    <property type="match status" value="4"/>
</dbReference>
<dbReference type="InterPro" id="IPR005467">
    <property type="entry name" value="His_kinase_dom"/>
</dbReference>
<dbReference type="PANTHER" id="PTHR24421:SF37">
    <property type="entry name" value="SENSOR HISTIDINE KINASE NARS"/>
    <property type="match status" value="1"/>
</dbReference>
<evidence type="ECO:0000256" key="2">
    <source>
        <dbReference type="ARBA" id="ARBA00022475"/>
    </source>
</evidence>
<organism evidence="10 11">
    <name type="scientific">Paludibaculum fermentans</name>
    <dbReference type="NCBI Taxonomy" id="1473598"/>
    <lineage>
        <taxon>Bacteria</taxon>
        <taxon>Pseudomonadati</taxon>
        <taxon>Acidobacteriota</taxon>
        <taxon>Terriglobia</taxon>
        <taxon>Bryobacterales</taxon>
        <taxon>Bryobacteraceae</taxon>
        <taxon>Paludibaculum</taxon>
    </lineage>
</organism>
<evidence type="ECO:0000256" key="3">
    <source>
        <dbReference type="ARBA" id="ARBA00022679"/>
    </source>
</evidence>
<dbReference type="InterPro" id="IPR011110">
    <property type="entry name" value="Reg_prop"/>
</dbReference>
<sequence length="1013" mass="110502">MSSRLPVLLLVAFTVGQAEKLPLKIYTAADGLAHNSINRIVRDSRGYLWFCTSEGLSRFDGYEFHSYGRRDGLPHRLVNDLLETKDGELWIATAGGLCHYLPKGREHQRFRVCRPGNDDRAAQINTLKEGPNGQIWCGTDAGLFVLERDPHRAEPHWRSVDLGMPAGGWGDQVISSLLLDRAGSLWIGAGSGLYRLQPDGVLDRFAEENGLPQTSVTALFQDQDRRIWVGTYGGLSRLASHPGAGAKVVEATYGRRDGLSSDSVEVIYQLADGTMCVGTRMGLSIMRTGGAKNQPIFARYSAAEGLPASGVETLVEDTAGNLWIGTDGSGAAKLTWKAFLSFTASDGLRGTSVDAILEDSAGRLCVLAREGTAELFLNEFDGRRFQARRLALPPHSTLLDWGSRAQTIGQDRDGAWWIATNEGVVRYESLTGLGPAPNTHRENLRQGPVVAVFPTADGGLWVSTTGRSNGLTNRDARNRAFHPSFENLAWLRSSGVALFAQDGANNLWLGLLRFGRDQAEVARLRGPTIERFGGGDNAPSGGVRALYRDRHGRLWVGTNQNGLMVFDHPEADPPEFRRYTTLNGLSSDLIMALTEDRAGRIYAGNGSGVDRLDVATGEVKRYTSSDGLAPGEVRAAFHDRSGALWFGTAGGLSRLSPAPTAQPAPPRIVVTLLRVGGVLQPTSELGETRIAGMEYASNQNDLEIGYASLAFAPGETVRYQYRLEGADSEWGLPSRQRSVHYANLPPGSYRFLVRALLSEGIASAQPASILFVILPPFWMRWWFQLLTVGTAAGMAFWLHRHQVKRLVELERVRTRIATDLHDDIGSSLSQIAILSEVASRRVDPSSPGLVEPLADIAGISRELVDSMSDIVWAIDPERDHLDDLTHRMRRFASDVLSQRNIRLTFHAPAAEPDLPMGADLRRQIFLIFKEAVHNILKHSGASAVQIQFEVDHRWLTLDIVDDGRGFDTSQCRDGHGLGNMRARAGEAGGTVNIRSGPGGTRVTLRIPAGANPA</sequence>
<evidence type="ECO:0000256" key="7">
    <source>
        <dbReference type="ARBA" id="ARBA00023012"/>
    </source>
</evidence>
<dbReference type="GO" id="GO:0000155">
    <property type="term" value="F:phosphorelay sensor kinase activity"/>
    <property type="evidence" value="ECO:0007669"/>
    <property type="project" value="InterPro"/>
</dbReference>
<dbReference type="KEGG" id="pfer:IRI77_12465"/>
<dbReference type="EMBL" id="CP063849">
    <property type="protein sequence ID" value="QOY90719.1"/>
    <property type="molecule type" value="Genomic_DNA"/>
</dbReference>
<accession>A0A7S7NWZ4</accession>
<evidence type="ECO:0000313" key="10">
    <source>
        <dbReference type="EMBL" id="QOY90719.1"/>
    </source>
</evidence>
<feature type="domain" description="Histidine kinase" evidence="9">
    <location>
        <begin position="819"/>
        <end position="1010"/>
    </location>
</feature>
<dbReference type="GO" id="GO:0046983">
    <property type="term" value="F:protein dimerization activity"/>
    <property type="evidence" value="ECO:0007669"/>
    <property type="project" value="InterPro"/>
</dbReference>
<dbReference type="Pfam" id="PF07730">
    <property type="entry name" value="HisKA_3"/>
    <property type="match status" value="1"/>
</dbReference>
<dbReference type="CDD" id="cd16917">
    <property type="entry name" value="HATPase_UhpB-NarQ-NarX-like"/>
    <property type="match status" value="1"/>
</dbReference>
<evidence type="ECO:0000259" key="9">
    <source>
        <dbReference type="PROSITE" id="PS50109"/>
    </source>
</evidence>
<evidence type="ECO:0000256" key="4">
    <source>
        <dbReference type="ARBA" id="ARBA00022692"/>
    </source>
</evidence>
<dbReference type="SUPFAM" id="SSF55874">
    <property type="entry name" value="ATPase domain of HSP90 chaperone/DNA topoisomerase II/histidine kinase"/>
    <property type="match status" value="1"/>
</dbReference>
<dbReference type="SUPFAM" id="SSF89372">
    <property type="entry name" value="Fucose-specific lectin"/>
    <property type="match status" value="1"/>
</dbReference>
<dbReference type="RefSeq" id="WP_194452377.1">
    <property type="nucleotide sequence ID" value="NZ_CP063849.1"/>
</dbReference>
<dbReference type="Proteomes" id="UP000593892">
    <property type="component" value="Chromosome"/>
</dbReference>
<dbReference type="InterPro" id="IPR036890">
    <property type="entry name" value="HATPase_C_sf"/>
</dbReference>
<protein>
    <recommendedName>
        <fullName evidence="9">Histidine kinase domain-containing protein</fullName>
    </recommendedName>
</protein>
<comment type="subcellular location">
    <subcellularLocation>
        <location evidence="1">Cell membrane</location>
        <topology evidence="1">Multi-pass membrane protein</topology>
    </subcellularLocation>
</comment>
<keyword evidence="5" id="KW-0418">Kinase</keyword>
<evidence type="ECO:0000256" key="8">
    <source>
        <dbReference type="ARBA" id="ARBA00023136"/>
    </source>
</evidence>
<dbReference type="AlphaFoldDB" id="A0A7S7NWZ4"/>
<evidence type="ECO:0000256" key="1">
    <source>
        <dbReference type="ARBA" id="ARBA00004651"/>
    </source>
</evidence>
<keyword evidence="6" id="KW-1133">Transmembrane helix</keyword>
<evidence type="ECO:0000256" key="5">
    <source>
        <dbReference type="ARBA" id="ARBA00022777"/>
    </source>
</evidence>
<keyword evidence="11" id="KW-1185">Reference proteome</keyword>
<dbReference type="SUPFAM" id="SSF63829">
    <property type="entry name" value="Calcium-dependent phosphotriesterase"/>
    <property type="match status" value="2"/>
</dbReference>
<dbReference type="Gene3D" id="1.20.5.1930">
    <property type="match status" value="1"/>
</dbReference>
<keyword evidence="3" id="KW-0808">Transferase</keyword>
<dbReference type="InterPro" id="IPR013783">
    <property type="entry name" value="Ig-like_fold"/>
</dbReference>
<dbReference type="Pfam" id="PF07494">
    <property type="entry name" value="Reg_prop"/>
    <property type="match status" value="5"/>
</dbReference>
<dbReference type="Gene3D" id="2.60.40.10">
    <property type="entry name" value="Immunoglobulins"/>
    <property type="match status" value="1"/>
</dbReference>
<keyword evidence="4" id="KW-0812">Transmembrane</keyword>
<dbReference type="SMART" id="SM00387">
    <property type="entry name" value="HATPase_c"/>
    <property type="match status" value="1"/>
</dbReference>
<dbReference type="PANTHER" id="PTHR24421">
    <property type="entry name" value="NITRATE/NITRITE SENSOR PROTEIN NARX-RELATED"/>
    <property type="match status" value="1"/>
</dbReference>
<proteinExistence type="predicted"/>
<evidence type="ECO:0000313" key="11">
    <source>
        <dbReference type="Proteomes" id="UP000593892"/>
    </source>
</evidence>
<name>A0A7S7NWZ4_PALFE</name>
<dbReference type="InterPro" id="IPR011712">
    <property type="entry name" value="Sig_transdc_His_kin_sub3_dim/P"/>
</dbReference>
<dbReference type="PROSITE" id="PS50109">
    <property type="entry name" value="HIS_KIN"/>
    <property type="match status" value="1"/>
</dbReference>
<gene>
    <name evidence="10" type="ORF">IRI77_12465</name>
</gene>
<dbReference type="Pfam" id="PF02518">
    <property type="entry name" value="HATPase_c"/>
    <property type="match status" value="1"/>
</dbReference>
<dbReference type="Pfam" id="PF07495">
    <property type="entry name" value="Y_Y_Y"/>
    <property type="match status" value="1"/>
</dbReference>
<dbReference type="InterPro" id="IPR011123">
    <property type="entry name" value="Y_Y_Y"/>
</dbReference>
<reference evidence="10 11" key="1">
    <citation type="submission" date="2020-10" db="EMBL/GenBank/DDBJ databases">
        <title>Complete genome sequence of Paludibaculum fermentans P105T, a facultatively anaerobic acidobacterium capable of dissimilatory Fe(III) reduction.</title>
        <authorList>
            <person name="Dedysh S.N."/>
            <person name="Beletsky A.V."/>
            <person name="Kulichevskaya I.S."/>
            <person name="Mardanov A.V."/>
            <person name="Ravin N.V."/>
        </authorList>
    </citation>
    <scope>NUCLEOTIDE SEQUENCE [LARGE SCALE GENOMIC DNA]</scope>
    <source>
        <strain evidence="10 11">P105</strain>
    </source>
</reference>
<dbReference type="Gene3D" id="3.30.565.10">
    <property type="entry name" value="Histidine kinase-like ATPase, C-terminal domain"/>
    <property type="match status" value="1"/>
</dbReference>
<dbReference type="InterPro" id="IPR003594">
    <property type="entry name" value="HATPase_dom"/>
</dbReference>
<evidence type="ECO:0000256" key="6">
    <source>
        <dbReference type="ARBA" id="ARBA00022989"/>
    </source>
</evidence>
<dbReference type="InterPro" id="IPR015943">
    <property type="entry name" value="WD40/YVTN_repeat-like_dom_sf"/>
</dbReference>
<dbReference type="InterPro" id="IPR050482">
    <property type="entry name" value="Sensor_HK_TwoCompSys"/>
</dbReference>
<keyword evidence="7" id="KW-0902">Two-component regulatory system</keyword>